<evidence type="ECO:0008006" key="5">
    <source>
        <dbReference type="Google" id="ProtNLM"/>
    </source>
</evidence>
<gene>
    <name evidence="3" type="ORF">NP493_879g01055</name>
</gene>
<feature type="compositionally biased region" description="Basic and acidic residues" evidence="2">
    <location>
        <begin position="495"/>
        <end position="512"/>
    </location>
</feature>
<name>A0AAD9KLM7_RIDPI</name>
<feature type="compositionally biased region" description="Polar residues" evidence="2">
    <location>
        <begin position="482"/>
        <end position="494"/>
    </location>
</feature>
<proteinExistence type="inferred from homology"/>
<accession>A0AAD9KLM7</accession>
<feature type="compositionally biased region" description="Acidic residues" evidence="2">
    <location>
        <begin position="527"/>
        <end position="538"/>
    </location>
</feature>
<dbReference type="Pfam" id="PF01135">
    <property type="entry name" value="PCMT"/>
    <property type="match status" value="1"/>
</dbReference>
<evidence type="ECO:0000313" key="4">
    <source>
        <dbReference type="Proteomes" id="UP001209878"/>
    </source>
</evidence>
<feature type="compositionally biased region" description="Acidic residues" evidence="2">
    <location>
        <begin position="330"/>
        <end position="340"/>
    </location>
</feature>
<evidence type="ECO:0000313" key="3">
    <source>
        <dbReference type="EMBL" id="KAK2173399.1"/>
    </source>
</evidence>
<sequence>MGGAVSSGENNDELVDNLVEAEYIKSPDVEKVFRAVDRADYYLLEHRDAAYRDLAWKHGNIHLSAPCIYAEVLESLKLEEGMSFLNIGSGTSYLSTLAGLVLGPYGINHGIELHKDVIEYAMERQRCFKRNSVSFDEFEYCDPQFVNGNCLQLVPDGRLYDRVYCGAACPPEHENYMKNLIRVGGILVMPLNDQLLQVTRVSETSWETCCVLPVSFATLIVPSEDTLPDMVQLPERKFLSLQEICRVVIRSVLRKNMLTEHPDMRAQKRPKKLKTVGKKRRRFTMLPMSMFGSVNNSDSDAEDGRLAVAVYDEGVAGPPGGRDGQQRGEEEGESEEEESDRDMSDVLQRVLEHRLRRGPWRGHRVIHHHEWPMDGEEDQGIEEDIEEKKGGEKNGGVVVQPPSLSTSSEDMDSDVIQSPVISGDTLPITVPSGEKRQRCSSGTSVVSASYTSGVGTCSSVDEHSDIDKANGCVSVHLESSASNACDTSPVTNGHNDNHSDNGRDVKTDEKVTVRRRHRKKTVSLSSCDEEEDEDEDMDVGSSASRSPRNDVQPPRQEDEERHEARVNFKKCLFAKVDLLPIPLALKQYLLFYRK</sequence>
<dbReference type="AlphaFoldDB" id="A0AAD9KLM7"/>
<dbReference type="PANTHER" id="PTHR11579:SF9">
    <property type="entry name" value="PROTEIN-L-ISOASPARTATE O-METHYLTRANSFERASE"/>
    <property type="match status" value="1"/>
</dbReference>
<comment type="similarity">
    <text evidence="1">Belongs to the methyltransferase superfamily. L-isoaspartyl/D-aspartyl protein methyltransferase family.</text>
</comment>
<dbReference type="EMBL" id="JAODUO010000879">
    <property type="protein sequence ID" value="KAK2173399.1"/>
    <property type="molecule type" value="Genomic_DNA"/>
</dbReference>
<reference evidence="3" key="1">
    <citation type="journal article" date="2023" name="Mol. Biol. Evol.">
        <title>Third-Generation Sequencing Reveals the Adaptive Role of the Epigenome in Three Deep-Sea Polychaetes.</title>
        <authorList>
            <person name="Perez M."/>
            <person name="Aroh O."/>
            <person name="Sun Y."/>
            <person name="Lan Y."/>
            <person name="Juniper S.K."/>
            <person name="Young C.R."/>
            <person name="Angers B."/>
            <person name="Qian P.Y."/>
        </authorList>
    </citation>
    <scope>NUCLEOTIDE SEQUENCE</scope>
    <source>
        <strain evidence="3">R07B-5</strain>
    </source>
</reference>
<protein>
    <recommendedName>
        <fullName evidence="5">Protein-L-isoaspartate O-methyltransferase</fullName>
    </recommendedName>
</protein>
<dbReference type="InterPro" id="IPR029063">
    <property type="entry name" value="SAM-dependent_MTases_sf"/>
</dbReference>
<keyword evidence="4" id="KW-1185">Reference proteome</keyword>
<dbReference type="GO" id="GO:0005737">
    <property type="term" value="C:cytoplasm"/>
    <property type="evidence" value="ECO:0007669"/>
    <property type="project" value="TreeGrafter"/>
</dbReference>
<dbReference type="Proteomes" id="UP001209878">
    <property type="component" value="Unassembled WGS sequence"/>
</dbReference>
<comment type="caution">
    <text evidence="3">The sequence shown here is derived from an EMBL/GenBank/DDBJ whole genome shotgun (WGS) entry which is preliminary data.</text>
</comment>
<evidence type="ECO:0000256" key="2">
    <source>
        <dbReference type="SAM" id="MobiDB-lite"/>
    </source>
</evidence>
<evidence type="ECO:0000256" key="1">
    <source>
        <dbReference type="ARBA" id="ARBA00005369"/>
    </source>
</evidence>
<dbReference type="PANTHER" id="PTHR11579">
    <property type="entry name" value="PROTEIN-L-ISOASPARTATE O-METHYLTRANSFERASE"/>
    <property type="match status" value="1"/>
</dbReference>
<dbReference type="InterPro" id="IPR000682">
    <property type="entry name" value="PCMT"/>
</dbReference>
<dbReference type="GO" id="GO:0004719">
    <property type="term" value="F:protein-L-isoaspartate (D-aspartate) O-methyltransferase activity"/>
    <property type="evidence" value="ECO:0007669"/>
    <property type="project" value="InterPro"/>
</dbReference>
<dbReference type="Gene3D" id="3.40.50.150">
    <property type="entry name" value="Vaccinia Virus protein VP39"/>
    <property type="match status" value="1"/>
</dbReference>
<feature type="compositionally biased region" description="Polar residues" evidence="2">
    <location>
        <begin position="439"/>
        <end position="448"/>
    </location>
</feature>
<feature type="region of interest" description="Disordered" evidence="2">
    <location>
        <begin position="387"/>
        <end position="448"/>
    </location>
</feature>
<dbReference type="CDD" id="cd02440">
    <property type="entry name" value="AdoMet_MTases"/>
    <property type="match status" value="1"/>
</dbReference>
<dbReference type="SUPFAM" id="SSF53335">
    <property type="entry name" value="S-adenosyl-L-methionine-dependent methyltransferases"/>
    <property type="match status" value="1"/>
</dbReference>
<organism evidence="3 4">
    <name type="scientific">Ridgeia piscesae</name>
    <name type="common">Tubeworm</name>
    <dbReference type="NCBI Taxonomy" id="27915"/>
    <lineage>
        <taxon>Eukaryota</taxon>
        <taxon>Metazoa</taxon>
        <taxon>Spiralia</taxon>
        <taxon>Lophotrochozoa</taxon>
        <taxon>Annelida</taxon>
        <taxon>Polychaeta</taxon>
        <taxon>Sedentaria</taxon>
        <taxon>Canalipalpata</taxon>
        <taxon>Sabellida</taxon>
        <taxon>Siboglinidae</taxon>
        <taxon>Ridgeia</taxon>
    </lineage>
</organism>
<feature type="region of interest" description="Disordered" evidence="2">
    <location>
        <begin position="482"/>
        <end position="563"/>
    </location>
</feature>
<feature type="region of interest" description="Disordered" evidence="2">
    <location>
        <begin position="313"/>
        <end position="344"/>
    </location>
</feature>